<evidence type="ECO:0000259" key="2">
    <source>
        <dbReference type="PROSITE" id="PS51886"/>
    </source>
</evidence>
<comment type="caution">
    <text evidence="3">The sequence shown here is derived from an EMBL/GenBank/DDBJ whole genome shotgun (WGS) entry which is preliminary data.</text>
</comment>
<evidence type="ECO:0000313" key="3">
    <source>
        <dbReference type="EMBL" id="CAG8711922.1"/>
    </source>
</evidence>
<dbReference type="SUPFAM" id="SSF54695">
    <property type="entry name" value="POZ domain"/>
    <property type="match status" value="1"/>
</dbReference>
<dbReference type="CDD" id="cd14733">
    <property type="entry name" value="BACK"/>
    <property type="match status" value="1"/>
</dbReference>
<dbReference type="Gene3D" id="3.30.710.10">
    <property type="entry name" value="Potassium Channel Kv1.1, Chain A"/>
    <property type="match status" value="1"/>
</dbReference>
<dbReference type="InterPro" id="IPR011705">
    <property type="entry name" value="BACK"/>
</dbReference>
<dbReference type="InterPro" id="IPR006571">
    <property type="entry name" value="TLDc_dom"/>
</dbReference>
<feature type="domain" description="TLDc" evidence="2">
    <location>
        <begin position="383"/>
        <end position="495"/>
    </location>
</feature>
<protein>
    <submittedName>
        <fullName evidence="3">3063_t:CDS:1</fullName>
    </submittedName>
</protein>
<dbReference type="Pfam" id="PF00651">
    <property type="entry name" value="BTB"/>
    <property type="match status" value="1"/>
</dbReference>
<dbReference type="Pfam" id="PF07707">
    <property type="entry name" value="BACK"/>
    <property type="match status" value="1"/>
</dbReference>
<dbReference type="PROSITE" id="PS50097">
    <property type="entry name" value="BTB"/>
    <property type="match status" value="1"/>
</dbReference>
<evidence type="ECO:0000313" key="4">
    <source>
        <dbReference type="Proteomes" id="UP000789342"/>
    </source>
</evidence>
<evidence type="ECO:0000259" key="1">
    <source>
        <dbReference type="PROSITE" id="PS50097"/>
    </source>
</evidence>
<gene>
    <name evidence="3" type="ORF">AMORRO_LOCUS12739</name>
</gene>
<dbReference type="AlphaFoldDB" id="A0A9N9HXM7"/>
<keyword evidence="4" id="KW-1185">Reference proteome</keyword>
<feature type="non-terminal residue" evidence="3">
    <location>
        <position position="495"/>
    </location>
</feature>
<dbReference type="InterPro" id="IPR000210">
    <property type="entry name" value="BTB/POZ_dom"/>
</dbReference>
<dbReference type="InterPro" id="IPR011333">
    <property type="entry name" value="SKP1/BTB/POZ_sf"/>
</dbReference>
<reference evidence="3" key="1">
    <citation type="submission" date="2021-06" db="EMBL/GenBank/DDBJ databases">
        <authorList>
            <person name="Kallberg Y."/>
            <person name="Tangrot J."/>
            <person name="Rosling A."/>
        </authorList>
    </citation>
    <scope>NUCLEOTIDE SEQUENCE</scope>
    <source>
        <strain evidence="3">CL551</strain>
    </source>
</reference>
<dbReference type="Gene3D" id="1.25.40.420">
    <property type="match status" value="1"/>
</dbReference>
<feature type="domain" description="BTB" evidence="1">
    <location>
        <begin position="112"/>
        <end position="185"/>
    </location>
</feature>
<accession>A0A9N9HXM7</accession>
<dbReference type="SMART" id="SM00225">
    <property type="entry name" value="BTB"/>
    <property type="match status" value="1"/>
</dbReference>
<dbReference type="EMBL" id="CAJVPV010019691">
    <property type="protein sequence ID" value="CAG8711922.1"/>
    <property type="molecule type" value="Genomic_DNA"/>
</dbReference>
<dbReference type="PANTHER" id="PTHR45774:SF3">
    <property type="entry name" value="BTB (POZ) DOMAIN-CONTAINING 2B-RELATED"/>
    <property type="match status" value="1"/>
</dbReference>
<dbReference type="Pfam" id="PF07534">
    <property type="entry name" value="TLD"/>
    <property type="match status" value="1"/>
</dbReference>
<sequence>MSILQNKQQSKVTRSAGDDDWVKRARAYHFDPHELLIHMISMTRDNNCLFAYDTSSLMEQYEFLKSRPPSKLSLLFSEHSRAVERMSTSKFWATLAHDIGSLLSDDGDLDEYNVIIQVGQSPNSQRFHAHSIILRARSPYFRTALSKKWVKRDGNVVIFSKPNISPKVFDTILQFMYSGEVSLQNKSIVDALDLLVATDELLLTELSDHVQEYLLCQEDGWLKDNIIVLWRKIHQYESCRKLQEYCLQLICKEPHYLFDSDEFLAMDETLLIPFLNLDNLQISEVEIWDYLIQWGIAQIPSLASTHINDWTTDDFDVLSMKLKNCIPFIGLNQISSTDFFDKVWPYRSILPVNILEESMRYYLKPSCPPKPVVLAKRLQFDSALIRPCHAALISSWIDRLGQKRYLYEEIPYRFQLLVRGTKDGFDSKIFHEKCDDKGKTVVVMKIHSTGEVIGGFSPVSWMTRDGYWNTEDSFLFTFGNRGVVEDAKLSRVSRQ</sequence>
<dbReference type="PANTHER" id="PTHR45774">
    <property type="entry name" value="BTB/POZ DOMAIN-CONTAINING"/>
    <property type="match status" value="1"/>
</dbReference>
<organism evidence="3 4">
    <name type="scientific">Acaulospora morrowiae</name>
    <dbReference type="NCBI Taxonomy" id="94023"/>
    <lineage>
        <taxon>Eukaryota</taxon>
        <taxon>Fungi</taxon>
        <taxon>Fungi incertae sedis</taxon>
        <taxon>Mucoromycota</taxon>
        <taxon>Glomeromycotina</taxon>
        <taxon>Glomeromycetes</taxon>
        <taxon>Diversisporales</taxon>
        <taxon>Acaulosporaceae</taxon>
        <taxon>Acaulospora</taxon>
    </lineage>
</organism>
<dbReference type="Proteomes" id="UP000789342">
    <property type="component" value="Unassembled WGS sequence"/>
</dbReference>
<dbReference type="OrthoDB" id="6359816at2759"/>
<dbReference type="CDD" id="cd18186">
    <property type="entry name" value="BTB_POZ_ZBTB_KLHL-like"/>
    <property type="match status" value="1"/>
</dbReference>
<dbReference type="PROSITE" id="PS51886">
    <property type="entry name" value="TLDC"/>
    <property type="match status" value="1"/>
</dbReference>
<proteinExistence type="predicted"/>
<name>A0A9N9HXM7_9GLOM</name>